<gene>
    <name evidence="2" type="ORF">CC86DRAFT_368813</name>
</gene>
<feature type="compositionally biased region" description="Polar residues" evidence="1">
    <location>
        <begin position="500"/>
        <end position="509"/>
    </location>
</feature>
<feature type="compositionally biased region" description="Basic and acidic residues" evidence="1">
    <location>
        <begin position="339"/>
        <end position="348"/>
    </location>
</feature>
<evidence type="ECO:0000256" key="1">
    <source>
        <dbReference type="SAM" id="MobiDB-lite"/>
    </source>
</evidence>
<dbReference type="OrthoDB" id="3439035at2759"/>
<feature type="compositionally biased region" description="Low complexity" evidence="1">
    <location>
        <begin position="488"/>
        <end position="499"/>
    </location>
</feature>
<feature type="compositionally biased region" description="Basic and acidic residues" evidence="1">
    <location>
        <begin position="392"/>
        <end position="402"/>
    </location>
</feature>
<protein>
    <submittedName>
        <fullName evidence="2">Uncharacterized protein</fullName>
    </submittedName>
</protein>
<accession>A0A6A7A5Q4</accession>
<name>A0A6A7A5Q4_9PLEO</name>
<sequence>MFQQRRRSPLFTDINTRTTATTTTRRDAAMDDVQDLSSLENDDADEFDRLLIQNARDERRLKEALNGTRRVTAFSKARSAKLTNFNLDSLERNHVRNDGAIEASGHVTVKSPPSSSGSARSDPAIRAPPTWGRKSRSNRNWMRTITYEEQVQKPPPVTETANGLYDDQYQQHEGADDADLPRHSVEDSPLSHKSTPRHDRSAEWDLTFELNEASIIASTPYIPRNTALDDIRQRELESLKLDRIRETSPEPIRRPRLSSATNVANNAEPAVQAPASPEKRIRNRAASWQSIGKSQPVTGTGKENSPVTIYQTSTETVSVVERNVDAGTQKRPARPSRHRREDSQDLLRRLARASNTPSPGRVAASRPQTAPARQPDSSFQIKQTATPPLSPGKDESVEDEHIPQSNTEPEEAAPDMQPPQEEPEDAPQEPEAPLEEEVAEEREAEDVDATPMPVERTILNPKTPVVTGAWVETPGPRTIRKHITIARSPSQSPKKGSPQEQTSAQENDTRTANEVLEEVVVDTVRPQVPSSALQALVQEARAHGRRESADYGDSTINSLEDLIASPVEEVEEDTLQGLQVPTTIPRNEAERQRQQELLHLHRMNDRLRAARTSIRDASRGMKRVEDRVEHGEEVDGTGRTVVRECPCAVEAGHRIPLWKYPVIVFWDSRLKTKREGSRWRMCGGLTPWSILLLTLLLWWISEEIACELYCQHPYATYSRYQYSVNPDAPQYPFVLPTLFYRNFIRVWWEPSSHVTRWIWRNAVGDVSPTILQQSASSTATWASTERVVEEVVWDQSMLSDEVIR</sequence>
<feature type="compositionally biased region" description="Polar residues" evidence="1">
    <location>
        <begin position="375"/>
        <end position="387"/>
    </location>
</feature>
<evidence type="ECO:0000313" key="2">
    <source>
        <dbReference type="EMBL" id="KAF2828631.1"/>
    </source>
</evidence>
<feature type="compositionally biased region" description="Polar residues" evidence="1">
    <location>
        <begin position="286"/>
        <end position="317"/>
    </location>
</feature>
<keyword evidence="3" id="KW-1185">Reference proteome</keyword>
<dbReference type="EMBL" id="MU006222">
    <property type="protein sequence ID" value="KAF2828631.1"/>
    <property type="molecule type" value="Genomic_DNA"/>
</dbReference>
<feature type="region of interest" description="Disordered" evidence="1">
    <location>
        <begin position="99"/>
        <end position="138"/>
    </location>
</feature>
<dbReference type="AlphaFoldDB" id="A0A6A7A5Q4"/>
<evidence type="ECO:0000313" key="3">
    <source>
        <dbReference type="Proteomes" id="UP000799424"/>
    </source>
</evidence>
<proteinExistence type="predicted"/>
<feature type="region of interest" description="Disordered" evidence="1">
    <location>
        <begin position="174"/>
        <end position="198"/>
    </location>
</feature>
<feature type="compositionally biased region" description="Low complexity" evidence="1">
    <location>
        <begin position="111"/>
        <end position="122"/>
    </location>
</feature>
<feature type="compositionally biased region" description="Acidic residues" evidence="1">
    <location>
        <begin position="421"/>
        <end position="448"/>
    </location>
</feature>
<organism evidence="2 3">
    <name type="scientific">Ophiobolus disseminans</name>
    <dbReference type="NCBI Taxonomy" id="1469910"/>
    <lineage>
        <taxon>Eukaryota</taxon>
        <taxon>Fungi</taxon>
        <taxon>Dikarya</taxon>
        <taxon>Ascomycota</taxon>
        <taxon>Pezizomycotina</taxon>
        <taxon>Dothideomycetes</taxon>
        <taxon>Pleosporomycetidae</taxon>
        <taxon>Pleosporales</taxon>
        <taxon>Pleosporineae</taxon>
        <taxon>Phaeosphaeriaceae</taxon>
        <taxon>Ophiobolus</taxon>
    </lineage>
</organism>
<feature type="region of interest" description="Disordered" evidence="1">
    <location>
        <begin position="247"/>
        <end position="509"/>
    </location>
</feature>
<reference evidence="2" key="1">
    <citation type="journal article" date="2020" name="Stud. Mycol.">
        <title>101 Dothideomycetes genomes: a test case for predicting lifestyles and emergence of pathogens.</title>
        <authorList>
            <person name="Haridas S."/>
            <person name="Albert R."/>
            <person name="Binder M."/>
            <person name="Bloem J."/>
            <person name="Labutti K."/>
            <person name="Salamov A."/>
            <person name="Andreopoulos B."/>
            <person name="Baker S."/>
            <person name="Barry K."/>
            <person name="Bills G."/>
            <person name="Bluhm B."/>
            <person name="Cannon C."/>
            <person name="Castanera R."/>
            <person name="Culley D."/>
            <person name="Daum C."/>
            <person name="Ezra D."/>
            <person name="Gonzalez J."/>
            <person name="Henrissat B."/>
            <person name="Kuo A."/>
            <person name="Liang C."/>
            <person name="Lipzen A."/>
            <person name="Lutzoni F."/>
            <person name="Magnuson J."/>
            <person name="Mondo S."/>
            <person name="Nolan M."/>
            <person name="Ohm R."/>
            <person name="Pangilinan J."/>
            <person name="Park H.-J."/>
            <person name="Ramirez L."/>
            <person name="Alfaro M."/>
            <person name="Sun H."/>
            <person name="Tritt A."/>
            <person name="Yoshinaga Y."/>
            <person name="Zwiers L.-H."/>
            <person name="Turgeon B."/>
            <person name="Goodwin S."/>
            <person name="Spatafora J."/>
            <person name="Crous P."/>
            <person name="Grigoriev I."/>
        </authorList>
    </citation>
    <scope>NUCLEOTIDE SEQUENCE</scope>
    <source>
        <strain evidence="2">CBS 113818</strain>
    </source>
</reference>
<dbReference type="Proteomes" id="UP000799424">
    <property type="component" value="Unassembled WGS sequence"/>
</dbReference>